<evidence type="ECO:0000313" key="5">
    <source>
        <dbReference type="EMBL" id="EXB81518.1"/>
    </source>
</evidence>
<gene>
    <name evidence="5" type="ORF">L484_014326</name>
</gene>
<evidence type="ECO:0000256" key="1">
    <source>
        <dbReference type="ARBA" id="ARBA00010764"/>
    </source>
</evidence>
<sequence length="203" mass="22809">MDFEAAVDSTMEDQSTQKSKSTHEEEEEELQRLLLPDVRDLPQTPPSAVQSNFVSYFAPDFMKPGHDQYVYRHPNGLCVIGLAPTHVAFKVEGGITAVDFNVGKSDRSGIKVTGKRKKNAQHFESNTALCKVCTKDASYIIRCCVKGSLLEVNDRLIKQPQLLNSSADREGYIAIMMPKPADWLRIKDSLLGSEEYRKLREIC</sequence>
<dbReference type="STRING" id="981085.W9RK44"/>
<dbReference type="Proteomes" id="UP000030645">
    <property type="component" value="Unassembled WGS sequence"/>
</dbReference>
<feature type="region of interest" description="Disordered" evidence="4">
    <location>
        <begin position="1"/>
        <end position="30"/>
    </location>
</feature>
<proteinExistence type="inferred from homology"/>
<evidence type="ECO:0000256" key="4">
    <source>
        <dbReference type="SAM" id="MobiDB-lite"/>
    </source>
</evidence>
<keyword evidence="6" id="KW-1185">Reference proteome</keyword>
<dbReference type="PANTHER" id="PTHR13651:SF0">
    <property type="entry name" value="PROTEIN ABITRAM"/>
    <property type="match status" value="1"/>
</dbReference>
<dbReference type="InterPro" id="IPR033753">
    <property type="entry name" value="GCV_H/Fam206"/>
</dbReference>
<dbReference type="AlphaFoldDB" id="W9RK44"/>
<accession>W9RK44</accession>
<evidence type="ECO:0000256" key="3">
    <source>
        <dbReference type="ARBA" id="ARBA00030463"/>
    </source>
</evidence>
<organism evidence="5 6">
    <name type="scientific">Morus notabilis</name>
    <dbReference type="NCBI Taxonomy" id="981085"/>
    <lineage>
        <taxon>Eukaryota</taxon>
        <taxon>Viridiplantae</taxon>
        <taxon>Streptophyta</taxon>
        <taxon>Embryophyta</taxon>
        <taxon>Tracheophyta</taxon>
        <taxon>Spermatophyta</taxon>
        <taxon>Magnoliopsida</taxon>
        <taxon>eudicotyledons</taxon>
        <taxon>Gunneridae</taxon>
        <taxon>Pentapetalae</taxon>
        <taxon>rosids</taxon>
        <taxon>fabids</taxon>
        <taxon>Rosales</taxon>
        <taxon>Moraceae</taxon>
        <taxon>Moreae</taxon>
        <taxon>Morus</taxon>
    </lineage>
</organism>
<evidence type="ECO:0000313" key="6">
    <source>
        <dbReference type="Proteomes" id="UP000030645"/>
    </source>
</evidence>
<reference evidence="6" key="1">
    <citation type="submission" date="2013-01" db="EMBL/GenBank/DDBJ databases">
        <title>Draft Genome Sequence of a Mulberry Tree, Morus notabilis C.K. Schneid.</title>
        <authorList>
            <person name="He N."/>
            <person name="Zhao S."/>
        </authorList>
    </citation>
    <scope>NUCLEOTIDE SEQUENCE</scope>
</reference>
<name>W9RK44_9ROSA</name>
<protein>
    <recommendedName>
        <fullName evidence="2">Protein Abitram</fullName>
    </recommendedName>
    <alternativeName>
        <fullName evidence="3">Actin-binding transcription modulator</fullName>
    </alternativeName>
</protein>
<dbReference type="EMBL" id="KE344844">
    <property type="protein sequence ID" value="EXB81518.1"/>
    <property type="molecule type" value="Genomic_DNA"/>
</dbReference>
<dbReference type="Pfam" id="PF01597">
    <property type="entry name" value="GCV_H"/>
    <property type="match status" value="1"/>
</dbReference>
<dbReference type="OrthoDB" id="48130at2759"/>
<dbReference type="InterPro" id="IPR039169">
    <property type="entry name" value="Abitram"/>
</dbReference>
<dbReference type="Gene3D" id="2.40.50.100">
    <property type="match status" value="1"/>
</dbReference>
<dbReference type="InterPro" id="IPR011053">
    <property type="entry name" value="Single_hybrid_motif"/>
</dbReference>
<dbReference type="SUPFAM" id="SSF51230">
    <property type="entry name" value="Single hybrid motif"/>
    <property type="match status" value="1"/>
</dbReference>
<dbReference type="KEGG" id="mnt:21397469"/>
<comment type="similarity">
    <text evidence="1">Belongs to the ABITRAM family.</text>
</comment>
<dbReference type="GO" id="GO:0005634">
    <property type="term" value="C:nucleus"/>
    <property type="evidence" value="ECO:0007669"/>
    <property type="project" value="TreeGrafter"/>
</dbReference>
<dbReference type="PANTHER" id="PTHR13651">
    <property type="entry name" value="PROTEIN ABITRAM"/>
    <property type="match status" value="1"/>
</dbReference>
<evidence type="ECO:0000256" key="2">
    <source>
        <dbReference type="ARBA" id="ARBA00019325"/>
    </source>
</evidence>
<dbReference type="eggNOG" id="KOG3266">
    <property type="taxonomic scope" value="Eukaryota"/>
</dbReference>